<dbReference type="RefSeq" id="YP_009226492.1">
    <property type="nucleotide sequence ID" value="NC_029106.1"/>
</dbReference>
<dbReference type="Proteomes" id="UP000201646">
    <property type="component" value="Segment"/>
</dbReference>
<organism evidence="1 2">
    <name type="scientific">Achromobacter phage phiAxp-2</name>
    <dbReference type="NCBI Taxonomy" id="1664246"/>
    <lineage>
        <taxon>Viruses</taxon>
        <taxon>Duplodnaviria</taxon>
        <taxon>Heunggongvirae</taxon>
        <taxon>Uroviricota</taxon>
        <taxon>Caudoviricetes</taxon>
        <taxon>Casjensviridae</taxon>
        <taxon>Fengtaivirus</taxon>
        <taxon>Fengtaivirus Axp2</taxon>
    </lineage>
</organism>
<protein>
    <submittedName>
        <fullName evidence="1">Uncharacterized protein</fullName>
    </submittedName>
</protein>
<sequence length="40" mass="4733">MIGYTRISRAAWYAAGGFRNPRCIRKHNGRSWAYFIRTEV</sequence>
<gene>
    <name evidence="1" type="ORF">ADP64_000074</name>
</gene>
<dbReference type="GeneID" id="26798957"/>
<evidence type="ECO:0000313" key="2">
    <source>
        <dbReference type="Proteomes" id="UP000201646"/>
    </source>
</evidence>
<evidence type="ECO:0000313" key="1">
    <source>
        <dbReference type="EMBL" id="ALA45396.1"/>
    </source>
</evidence>
<keyword evidence="2" id="KW-1185">Reference proteome</keyword>
<dbReference type="EMBL" id="KT321316">
    <property type="protein sequence ID" value="ALA45396.1"/>
    <property type="molecule type" value="Genomic_DNA"/>
</dbReference>
<name>A0A0K2FHG2_9CAUD</name>
<dbReference type="KEGG" id="vg:26798957"/>
<accession>A0A0K2FHG2</accession>
<proteinExistence type="predicted"/>
<reference evidence="1" key="1">
    <citation type="submission" date="2015-09" db="EMBL/GenBank/DDBJ databases">
        <authorList>
            <person name="Zhao X."/>
        </authorList>
    </citation>
    <scope>NUCLEOTIDE SEQUENCE</scope>
</reference>